<dbReference type="PANTHER" id="PTHR30346:SF0">
    <property type="entry name" value="HCA OPERON TRANSCRIPTIONAL ACTIVATOR HCAR"/>
    <property type="match status" value="1"/>
</dbReference>
<gene>
    <name evidence="6" type="ORF">GCM10010412_016050</name>
</gene>
<dbReference type="InterPro" id="IPR000847">
    <property type="entry name" value="LysR_HTH_N"/>
</dbReference>
<sequence>MDVPMELRRLRYFRAVAEEANLTRAAEWLGIRATSLSSQIIALERELGAALFRRTPAGMELTAAGRALLAHATGVLEAAESAERAVRDAADEERALRIGVTPGSPPWAVRALWRGANVEARDLSVARQLTSLRAGELDGGLLVLPADTSGLGSALVSEARLGVLVSRDHPLAARPRASWADLDGQELLWFDRRLAPGYHEAVLSACRQAGWPPVRVREGAARHGLLAAELSHGGALVALRPRWDMREGDGLTWLPLSGGPSVRHALVWDPAREHAGRLRDLAAHLAREAPPHGHEETPRGRG</sequence>
<accession>A0ABN3REY3</accession>
<evidence type="ECO:0000313" key="6">
    <source>
        <dbReference type="EMBL" id="GAA2650345.1"/>
    </source>
</evidence>
<dbReference type="SUPFAM" id="SSF53850">
    <property type="entry name" value="Periplasmic binding protein-like II"/>
    <property type="match status" value="1"/>
</dbReference>
<dbReference type="InterPro" id="IPR036388">
    <property type="entry name" value="WH-like_DNA-bd_sf"/>
</dbReference>
<comment type="caution">
    <text evidence="6">The sequence shown here is derived from an EMBL/GenBank/DDBJ whole genome shotgun (WGS) entry which is preliminary data.</text>
</comment>
<dbReference type="SUPFAM" id="SSF46785">
    <property type="entry name" value="Winged helix' DNA-binding domain"/>
    <property type="match status" value="1"/>
</dbReference>
<evidence type="ECO:0000256" key="3">
    <source>
        <dbReference type="ARBA" id="ARBA00023125"/>
    </source>
</evidence>
<evidence type="ECO:0000256" key="1">
    <source>
        <dbReference type="ARBA" id="ARBA00009437"/>
    </source>
</evidence>
<keyword evidence="7" id="KW-1185">Reference proteome</keyword>
<dbReference type="InterPro" id="IPR036390">
    <property type="entry name" value="WH_DNA-bd_sf"/>
</dbReference>
<name>A0ABN3REY3_9ACTN</name>
<dbReference type="EMBL" id="BAAATE010000003">
    <property type="protein sequence ID" value="GAA2650345.1"/>
    <property type="molecule type" value="Genomic_DNA"/>
</dbReference>
<proteinExistence type="inferred from homology"/>
<dbReference type="Pfam" id="PF03466">
    <property type="entry name" value="LysR_substrate"/>
    <property type="match status" value="1"/>
</dbReference>
<dbReference type="CDD" id="cd08414">
    <property type="entry name" value="PBP2_LTTR_aromatics_like"/>
    <property type="match status" value="1"/>
</dbReference>
<dbReference type="PROSITE" id="PS50931">
    <property type="entry name" value="HTH_LYSR"/>
    <property type="match status" value="1"/>
</dbReference>
<dbReference type="Gene3D" id="3.40.190.10">
    <property type="entry name" value="Periplasmic binding protein-like II"/>
    <property type="match status" value="2"/>
</dbReference>
<organism evidence="6 7">
    <name type="scientific">Nonomuraea recticatena</name>
    <dbReference type="NCBI Taxonomy" id="46178"/>
    <lineage>
        <taxon>Bacteria</taxon>
        <taxon>Bacillati</taxon>
        <taxon>Actinomycetota</taxon>
        <taxon>Actinomycetes</taxon>
        <taxon>Streptosporangiales</taxon>
        <taxon>Streptosporangiaceae</taxon>
        <taxon>Nonomuraea</taxon>
    </lineage>
</organism>
<dbReference type="PANTHER" id="PTHR30346">
    <property type="entry name" value="TRANSCRIPTIONAL DUAL REGULATOR HCAR-RELATED"/>
    <property type="match status" value="1"/>
</dbReference>
<dbReference type="Proteomes" id="UP001501666">
    <property type="component" value="Unassembled WGS sequence"/>
</dbReference>
<evidence type="ECO:0000259" key="5">
    <source>
        <dbReference type="PROSITE" id="PS50931"/>
    </source>
</evidence>
<keyword evidence="3" id="KW-0238">DNA-binding</keyword>
<evidence type="ECO:0000256" key="2">
    <source>
        <dbReference type="ARBA" id="ARBA00023015"/>
    </source>
</evidence>
<reference evidence="6 7" key="1">
    <citation type="journal article" date="2019" name="Int. J. Syst. Evol. Microbiol.">
        <title>The Global Catalogue of Microorganisms (GCM) 10K type strain sequencing project: providing services to taxonomists for standard genome sequencing and annotation.</title>
        <authorList>
            <consortium name="The Broad Institute Genomics Platform"/>
            <consortium name="The Broad Institute Genome Sequencing Center for Infectious Disease"/>
            <person name="Wu L."/>
            <person name="Ma J."/>
        </authorList>
    </citation>
    <scope>NUCLEOTIDE SEQUENCE [LARGE SCALE GENOMIC DNA]</scope>
    <source>
        <strain evidence="6 7">JCM 6835</strain>
    </source>
</reference>
<feature type="domain" description="HTH lysR-type" evidence="5">
    <location>
        <begin position="5"/>
        <end position="62"/>
    </location>
</feature>
<keyword evidence="2" id="KW-0805">Transcription regulation</keyword>
<dbReference type="InterPro" id="IPR005119">
    <property type="entry name" value="LysR_subst-bd"/>
</dbReference>
<keyword evidence="4" id="KW-0804">Transcription</keyword>
<evidence type="ECO:0000256" key="4">
    <source>
        <dbReference type="ARBA" id="ARBA00023163"/>
    </source>
</evidence>
<dbReference type="Pfam" id="PF00126">
    <property type="entry name" value="HTH_1"/>
    <property type="match status" value="1"/>
</dbReference>
<protein>
    <submittedName>
        <fullName evidence="6">LysR family transcriptional regulator</fullName>
    </submittedName>
</protein>
<evidence type="ECO:0000313" key="7">
    <source>
        <dbReference type="Proteomes" id="UP001501666"/>
    </source>
</evidence>
<dbReference type="Gene3D" id="1.10.10.10">
    <property type="entry name" value="Winged helix-like DNA-binding domain superfamily/Winged helix DNA-binding domain"/>
    <property type="match status" value="1"/>
</dbReference>
<comment type="similarity">
    <text evidence="1">Belongs to the LysR transcriptional regulatory family.</text>
</comment>